<evidence type="ECO:0000256" key="4">
    <source>
        <dbReference type="ARBA" id="ARBA00022692"/>
    </source>
</evidence>
<feature type="domain" description="SSD" evidence="8">
    <location>
        <begin position="258"/>
        <end position="383"/>
    </location>
</feature>
<keyword evidence="6 7" id="KW-0472">Membrane</keyword>
<comment type="similarity">
    <text evidence="2">Belongs to the resistance-nodulation-cell division (RND) (TC 2.A.6) family. MmpL subfamily.</text>
</comment>
<evidence type="ECO:0000256" key="7">
    <source>
        <dbReference type="SAM" id="Phobius"/>
    </source>
</evidence>
<evidence type="ECO:0000313" key="9">
    <source>
        <dbReference type="EMBL" id="AJR05685.1"/>
    </source>
</evidence>
<keyword evidence="4 7" id="KW-0812">Transmembrane</keyword>
<protein>
    <submittedName>
        <fullName evidence="9">Putative RND efflux transporter</fullName>
    </submittedName>
</protein>
<feature type="transmembrane region" description="Helical" evidence="7">
    <location>
        <begin position="714"/>
        <end position="738"/>
    </location>
</feature>
<feature type="transmembrane region" description="Helical" evidence="7">
    <location>
        <begin position="417"/>
        <end position="435"/>
    </location>
</feature>
<sequence>MDDYDMLLVSKTNIPILSYCNWLLRNRLIVFTLVMLVTCFFGYFLKDLRFDSNYRIWFSENDTYLQSYDNFITEFGNDDMFVVAFNDPNGVINEKPIQTIVRLTDQFWKMTDVIRVDSLTNYQGIYANNHDIHVDALFPDIYSVNAKNLKRASDYVETDALLMGSLITADKTTAILRVKFSPNANREVLPVVIFEELTKILQIETERSGYEFYMAGGPITDAAFDQLAQKDGATLNPILWTTLLVALFLLFRNIWAVLVPFIVACFAIVITLGITSMLGFKLNTMTVSLPQFIMAIAVAGSLHIISGFLFKKSTSASTADAVRYTVLKNFKPIMLTSITTAIGFFSFIFASVEPIKTVGLMAGFGTLVLSVLFLTLMPIILSLYPKKPSKRLTKANYLNGQGFVRLSKWINYRQKGVLTLGAVAALIAAICVPSIKIDTLTSEYFSDNYWFKQAINFIEKEGSGAAVFEILIHSEKPGDVATKQYMDQLSYFTDYLTEEAPGGFTSVYSLSTIIKNINRAMNQNDPTYHVIPEDDQTIAQYLFLYSLSVPVGMDINDRINISESSSRITVIRPLLSTNQSRLDMKEIHDWVENNLTGIDIEFTGRDVLYTNMGNNIAMTFVKSLGVALVGITLLIAVMYRSVKYAILSLIPNVFPLVVVVAVMVIFEVRLNVGTVMVASLALGIAVDDTIHFLNHYLASKKAAFTTQESIENTLKLIGYPIFSTTAVLILSFLTFILANFNPNLYFGLLLSVGIFVAFISDAFLLPAVLLRFDNNEEYETHEKGELLTEQSC</sequence>
<keyword evidence="5 7" id="KW-1133">Transmembrane helix</keyword>
<dbReference type="InterPro" id="IPR004869">
    <property type="entry name" value="MMPL_dom"/>
</dbReference>
<evidence type="ECO:0000256" key="1">
    <source>
        <dbReference type="ARBA" id="ARBA00004651"/>
    </source>
</evidence>
<evidence type="ECO:0000256" key="3">
    <source>
        <dbReference type="ARBA" id="ARBA00022475"/>
    </source>
</evidence>
<dbReference type="Gene3D" id="1.20.1640.10">
    <property type="entry name" value="Multidrug efflux transporter AcrB transmembrane domain"/>
    <property type="match status" value="2"/>
</dbReference>
<dbReference type="PANTHER" id="PTHR33406:SF6">
    <property type="entry name" value="MEMBRANE PROTEIN YDGH-RELATED"/>
    <property type="match status" value="1"/>
</dbReference>
<feature type="transmembrane region" description="Helical" evidence="7">
    <location>
        <begin position="672"/>
        <end position="693"/>
    </location>
</feature>
<accession>A0A0C5WRU3</accession>
<proteinExistence type="inferred from homology"/>
<feature type="transmembrane region" description="Helical" evidence="7">
    <location>
        <begin position="616"/>
        <end position="637"/>
    </location>
</feature>
<dbReference type="HOGENOM" id="CLU_008861_1_0_6"/>
<feature type="transmembrane region" description="Helical" evidence="7">
    <location>
        <begin position="644"/>
        <end position="666"/>
    </location>
</feature>
<name>A0A0C5WRU3_9GAMM</name>
<reference evidence="9 10" key="1">
    <citation type="submission" date="2013-05" db="EMBL/GenBank/DDBJ databases">
        <title>Complete genome sequence of the lipase-producing bacterium Photobacterium gaetbulicola Gung47.</title>
        <authorList>
            <person name="Kim Y.-O."/>
        </authorList>
    </citation>
    <scope>NUCLEOTIDE SEQUENCE [LARGE SCALE GENOMIC DNA]</scope>
    <source>
        <strain evidence="9 10">Gung47</strain>
    </source>
</reference>
<evidence type="ECO:0000313" key="10">
    <source>
        <dbReference type="Proteomes" id="UP000032303"/>
    </source>
</evidence>
<evidence type="ECO:0000256" key="2">
    <source>
        <dbReference type="ARBA" id="ARBA00010157"/>
    </source>
</evidence>
<dbReference type="SUPFAM" id="SSF82866">
    <property type="entry name" value="Multidrug efflux transporter AcrB transmembrane domain"/>
    <property type="match status" value="2"/>
</dbReference>
<dbReference type="Proteomes" id="UP000032303">
    <property type="component" value="Chromosome 1"/>
</dbReference>
<organism evidence="9 10">
    <name type="scientific">Photobacterium gaetbulicola Gung47</name>
    <dbReference type="NCBI Taxonomy" id="658445"/>
    <lineage>
        <taxon>Bacteria</taxon>
        <taxon>Pseudomonadati</taxon>
        <taxon>Pseudomonadota</taxon>
        <taxon>Gammaproteobacteria</taxon>
        <taxon>Vibrionales</taxon>
        <taxon>Vibrionaceae</taxon>
        <taxon>Photobacterium</taxon>
    </lineage>
</organism>
<dbReference type="GO" id="GO:0005886">
    <property type="term" value="C:plasma membrane"/>
    <property type="evidence" value="ECO:0007669"/>
    <property type="project" value="UniProtKB-SubCell"/>
</dbReference>
<evidence type="ECO:0000259" key="8">
    <source>
        <dbReference type="PROSITE" id="PS50156"/>
    </source>
</evidence>
<dbReference type="STRING" id="658445.H744_1c0660"/>
<dbReference type="PATRIC" id="fig|658445.3.peg.715"/>
<feature type="transmembrane region" description="Helical" evidence="7">
    <location>
        <begin position="292"/>
        <end position="311"/>
    </location>
</feature>
<keyword evidence="10" id="KW-1185">Reference proteome</keyword>
<dbReference type="AlphaFoldDB" id="A0A0C5WRU3"/>
<dbReference type="PROSITE" id="PS50156">
    <property type="entry name" value="SSD"/>
    <property type="match status" value="2"/>
</dbReference>
<feature type="transmembrane region" description="Helical" evidence="7">
    <location>
        <begin position="744"/>
        <end position="770"/>
    </location>
</feature>
<dbReference type="PANTHER" id="PTHR33406">
    <property type="entry name" value="MEMBRANE PROTEIN MJ1562-RELATED"/>
    <property type="match status" value="1"/>
</dbReference>
<dbReference type="KEGG" id="pgb:H744_1c0660"/>
<feature type="transmembrane region" description="Helical" evidence="7">
    <location>
        <begin position="358"/>
        <end position="384"/>
    </location>
</feature>
<evidence type="ECO:0000256" key="6">
    <source>
        <dbReference type="ARBA" id="ARBA00023136"/>
    </source>
</evidence>
<evidence type="ECO:0000256" key="5">
    <source>
        <dbReference type="ARBA" id="ARBA00022989"/>
    </source>
</evidence>
<feature type="transmembrane region" description="Helical" evidence="7">
    <location>
        <begin position="28"/>
        <end position="45"/>
    </location>
</feature>
<dbReference type="InterPro" id="IPR000731">
    <property type="entry name" value="SSD"/>
</dbReference>
<feature type="transmembrane region" description="Helical" evidence="7">
    <location>
        <begin position="332"/>
        <end position="352"/>
    </location>
</feature>
<keyword evidence="3" id="KW-1003">Cell membrane</keyword>
<feature type="domain" description="SSD" evidence="8">
    <location>
        <begin position="645"/>
        <end position="771"/>
    </location>
</feature>
<comment type="subcellular location">
    <subcellularLocation>
        <location evidence="1">Cell membrane</location>
        <topology evidence="1">Multi-pass membrane protein</topology>
    </subcellularLocation>
</comment>
<feature type="transmembrane region" description="Helical" evidence="7">
    <location>
        <begin position="254"/>
        <end position="280"/>
    </location>
</feature>
<gene>
    <name evidence="9" type="ORF">H744_1c0660</name>
</gene>
<dbReference type="OrthoDB" id="9803781at2"/>
<dbReference type="Pfam" id="PF03176">
    <property type="entry name" value="MMPL"/>
    <property type="match status" value="2"/>
</dbReference>
<dbReference type="EMBL" id="CP005973">
    <property type="protein sequence ID" value="AJR05685.1"/>
    <property type="molecule type" value="Genomic_DNA"/>
</dbReference>
<dbReference type="InterPro" id="IPR050545">
    <property type="entry name" value="Mycobact_MmpL"/>
</dbReference>